<accession>A0A224Y5D1</accession>
<feature type="chain" id="PRO_5013347668" description="Secreted protein" evidence="1">
    <location>
        <begin position="27"/>
        <end position="129"/>
    </location>
</feature>
<proteinExistence type="predicted"/>
<evidence type="ECO:0000313" key="2">
    <source>
        <dbReference type="EMBL" id="MAA12756.1"/>
    </source>
</evidence>
<keyword evidence="1" id="KW-0732">Signal</keyword>
<sequence length="129" mass="15031">MLAGLRKLNFVCLASGYAMLAMLSSANQLVQKTTRARRLNRPRCSRYVKEWHRSCGANKATPSCRFGCERRNRVRQSGMRRQLIRRDAHAHCSRRHVARWRVNAFGQAILWSAHFCSRLCIMLWTAVRL</sequence>
<reference evidence="2" key="1">
    <citation type="journal article" date="2017" name="Parasit. Vectors">
        <title>Sialotranscriptomics of Rhipicephalus zambeziensis reveals intricate expression profiles of secretory proteins and suggests tight temporal transcriptional regulation during blood-feeding.</title>
        <authorList>
            <person name="de Castro M.H."/>
            <person name="de Klerk D."/>
            <person name="Pienaar R."/>
            <person name="Rees D.J.G."/>
            <person name="Mans B.J."/>
        </authorList>
    </citation>
    <scope>NUCLEOTIDE SEQUENCE</scope>
    <source>
        <tissue evidence="2">Salivary glands</tissue>
    </source>
</reference>
<dbReference type="EMBL" id="GFPF01001610">
    <property type="protein sequence ID" value="MAA12756.1"/>
    <property type="molecule type" value="Transcribed_RNA"/>
</dbReference>
<feature type="signal peptide" evidence="1">
    <location>
        <begin position="1"/>
        <end position="26"/>
    </location>
</feature>
<dbReference type="AlphaFoldDB" id="A0A224Y5D1"/>
<protein>
    <recommendedName>
        <fullName evidence="3">Secreted protein</fullName>
    </recommendedName>
</protein>
<evidence type="ECO:0000256" key="1">
    <source>
        <dbReference type="SAM" id="SignalP"/>
    </source>
</evidence>
<name>A0A224Y5D1_9ACAR</name>
<organism evidence="2">
    <name type="scientific">Rhipicephalus zambeziensis</name>
    <dbReference type="NCBI Taxonomy" id="60191"/>
    <lineage>
        <taxon>Eukaryota</taxon>
        <taxon>Metazoa</taxon>
        <taxon>Ecdysozoa</taxon>
        <taxon>Arthropoda</taxon>
        <taxon>Chelicerata</taxon>
        <taxon>Arachnida</taxon>
        <taxon>Acari</taxon>
        <taxon>Parasitiformes</taxon>
        <taxon>Ixodida</taxon>
        <taxon>Ixodoidea</taxon>
        <taxon>Ixodidae</taxon>
        <taxon>Rhipicephalinae</taxon>
        <taxon>Rhipicephalus</taxon>
        <taxon>Rhipicephalus</taxon>
    </lineage>
</organism>
<evidence type="ECO:0008006" key="3">
    <source>
        <dbReference type="Google" id="ProtNLM"/>
    </source>
</evidence>